<proteinExistence type="predicted"/>
<gene>
    <name evidence="1" type="ORF">INF28_09975</name>
</gene>
<comment type="caution">
    <text evidence="1">The sequence shown here is derived from an EMBL/GenBank/DDBJ whole genome shotgun (WGS) entry which is preliminary data.</text>
</comment>
<sequence length="109" mass="12736">MGWFGMPGHDRRSAFRELMSQEQYVQRFALLWKKHMKSKSIAVYSLDGKVCGETILWAEEDGELIYKPISWADSIKYIPQKLLSKLLENASDLEKECYEASKIFRLEAQ</sequence>
<dbReference type="RefSeq" id="WP_226393339.1">
    <property type="nucleotide sequence ID" value="NZ_JADCKB010000022.1"/>
</dbReference>
<evidence type="ECO:0000313" key="1">
    <source>
        <dbReference type="EMBL" id="MBE5040785.1"/>
    </source>
</evidence>
<dbReference type="Proteomes" id="UP000806542">
    <property type="component" value="Unassembled WGS sequence"/>
</dbReference>
<name>A0A9D5M1W6_9FIRM</name>
<protein>
    <submittedName>
        <fullName evidence="1">Uncharacterized protein</fullName>
    </submittedName>
</protein>
<dbReference type="EMBL" id="JADCKB010000022">
    <property type="protein sequence ID" value="MBE5040785.1"/>
    <property type="molecule type" value="Genomic_DNA"/>
</dbReference>
<evidence type="ECO:0000313" key="2">
    <source>
        <dbReference type="Proteomes" id="UP000806542"/>
    </source>
</evidence>
<reference evidence="1" key="1">
    <citation type="submission" date="2020-10" db="EMBL/GenBank/DDBJ databases">
        <title>ChiBAC.</title>
        <authorList>
            <person name="Zenner C."/>
            <person name="Hitch T.C.A."/>
            <person name="Clavel T."/>
        </authorList>
    </citation>
    <scope>NUCLEOTIDE SEQUENCE</scope>
    <source>
        <strain evidence="1">DSM 107454</strain>
    </source>
</reference>
<accession>A0A9D5M1W6</accession>
<keyword evidence="2" id="KW-1185">Reference proteome</keyword>
<organism evidence="1 2">
    <name type="scientific">Ructibacterium gallinarum</name>
    <dbReference type="NCBI Taxonomy" id="2779355"/>
    <lineage>
        <taxon>Bacteria</taxon>
        <taxon>Bacillati</taxon>
        <taxon>Bacillota</taxon>
        <taxon>Clostridia</taxon>
        <taxon>Eubacteriales</taxon>
        <taxon>Oscillospiraceae</taxon>
        <taxon>Ructibacterium</taxon>
    </lineage>
</organism>
<dbReference type="AlphaFoldDB" id="A0A9D5M1W6"/>